<dbReference type="InterPro" id="IPR050352">
    <property type="entry name" value="ABCG_transporters"/>
</dbReference>
<dbReference type="PANTHER" id="PTHR48041:SF139">
    <property type="entry name" value="PROTEIN SCARLET"/>
    <property type="match status" value="1"/>
</dbReference>
<evidence type="ECO:0000256" key="5">
    <source>
        <dbReference type="ARBA" id="ARBA00023136"/>
    </source>
</evidence>
<comment type="subcellular location">
    <subcellularLocation>
        <location evidence="1">Membrane</location>
        <topology evidence="1">Multi-pass membrane protein</topology>
    </subcellularLocation>
</comment>
<dbReference type="EMBL" id="JAIWYP010000008">
    <property type="protein sequence ID" value="KAH3789925.1"/>
    <property type="molecule type" value="Genomic_DNA"/>
</dbReference>
<evidence type="ECO:0000313" key="6">
    <source>
        <dbReference type="EMBL" id="KAH3789925.1"/>
    </source>
</evidence>
<evidence type="ECO:0008006" key="8">
    <source>
        <dbReference type="Google" id="ProtNLM"/>
    </source>
</evidence>
<evidence type="ECO:0000256" key="4">
    <source>
        <dbReference type="ARBA" id="ARBA00022989"/>
    </source>
</evidence>
<dbReference type="GO" id="GO:0005886">
    <property type="term" value="C:plasma membrane"/>
    <property type="evidence" value="ECO:0007669"/>
    <property type="project" value="TreeGrafter"/>
</dbReference>
<keyword evidence="7" id="KW-1185">Reference proteome</keyword>
<keyword evidence="4" id="KW-1133">Transmembrane helix</keyword>
<organism evidence="6 7">
    <name type="scientific">Dreissena polymorpha</name>
    <name type="common">Zebra mussel</name>
    <name type="synonym">Mytilus polymorpha</name>
    <dbReference type="NCBI Taxonomy" id="45954"/>
    <lineage>
        <taxon>Eukaryota</taxon>
        <taxon>Metazoa</taxon>
        <taxon>Spiralia</taxon>
        <taxon>Lophotrochozoa</taxon>
        <taxon>Mollusca</taxon>
        <taxon>Bivalvia</taxon>
        <taxon>Autobranchia</taxon>
        <taxon>Heteroconchia</taxon>
        <taxon>Euheterodonta</taxon>
        <taxon>Imparidentia</taxon>
        <taxon>Neoheterodontei</taxon>
        <taxon>Myida</taxon>
        <taxon>Dreissenoidea</taxon>
        <taxon>Dreissenidae</taxon>
        <taxon>Dreissena</taxon>
    </lineage>
</organism>
<proteinExistence type="predicted"/>
<dbReference type="PANTHER" id="PTHR48041">
    <property type="entry name" value="ABC TRANSPORTER G FAMILY MEMBER 28"/>
    <property type="match status" value="1"/>
</dbReference>
<protein>
    <recommendedName>
        <fullName evidence="8">ABC transporter domain-containing protein</fullName>
    </recommendedName>
</protein>
<reference evidence="6" key="2">
    <citation type="submission" date="2020-11" db="EMBL/GenBank/DDBJ databases">
        <authorList>
            <person name="McCartney M.A."/>
            <person name="Auch B."/>
            <person name="Kono T."/>
            <person name="Mallez S."/>
            <person name="Becker A."/>
            <person name="Gohl D.M."/>
            <person name="Silverstein K.A.T."/>
            <person name="Koren S."/>
            <person name="Bechman K.B."/>
            <person name="Herman A."/>
            <person name="Abrahante J.E."/>
            <person name="Garbe J."/>
        </authorList>
    </citation>
    <scope>NUCLEOTIDE SEQUENCE</scope>
    <source>
        <strain evidence="6">Duluth1</strain>
        <tissue evidence="6">Whole animal</tissue>
    </source>
</reference>
<reference evidence="6" key="1">
    <citation type="journal article" date="2019" name="bioRxiv">
        <title>The Genome of the Zebra Mussel, Dreissena polymorpha: A Resource for Invasive Species Research.</title>
        <authorList>
            <person name="McCartney M.A."/>
            <person name="Auch B."/>
            <person name="Kono T."/>
            <person name="Mallez S."/>
            <person name="Zhang Y."/>
            <person name="Obille A."/>
            <person name="Becker A."/>
            <person name="Abrahante J.E."/>
            <person name="Garbe J."/>
            <person name="Badalamenti J.P."/>
            <person name="Herman A."/>
            <person name="Mangelson H."/>
            <person name="Liachko I."/>
            <person name="Sullivan S."/>
            <person name="Sone E.D."/>
            <person name="Koren S."/>
            <person name="Silverstein K.A.T."/>
            <person name="Beckman K.B."/>
            <person name="Gohl D.M."/>
        </authorList>
    </citation>
    <scope>NUCLEOTIDE SEQUENCE</scope>
    <source>
        <strain evidence="6">Duluth1</strain>
        <tissue evidence="6">Whole animal</tissue>
    </source>
</reference>
<evidence type="ECO:0000313" key="7">
    <source>
        <dbReference type="Proteomes" id="UP000828390"/>
    </source>
</evidence>
<keyword evidence="5" id="KW-0472">Membrane</keyword>
<accession>A0A9D4F025</accession>
<dbReference type="GO" id="GO:0042626">
    <property type="term" value="F:ATPase-coupled transmembrane transporter activity"/>
    <property type="evidence" value="ECO:0007669"/>
    <property type="project" value="TreeGrafter"/>
</dbReference>
<name>A0A9D4F025_DREPO</name>
<dbReference type="Proteomes" id="UP000828390">
    <property type="component" value="Unassembled WGS sequence"/>
</dbReference>
<evidence type="ECO:0000256" key="3">
    <source>
        <dbReference type="ARBA" id="ARBA00022692"/>
    </source>
</evidence>
<keyword evidence="3" id="KW-0812">Transmembrane</keyword>
<evidence type="ECO:0000256" key="1">
    <source>
        <dbReference type="ARBA" id="ARBA00004141"/>
    </source>
</evidence>
<gene>
    <name evidence="6" type="ORF">DPMN_168117</name>
</gene>
<evidence type="ECO:0000256" key="2">
    <source>
        <dbReference type="ARBA" id="ARBA00022448"/>
    </source>
</evidence>
<dbReference type="AlphaFoldDB" id="A0A9D4F025"/>
<keyword evidence="2" id="KW-0813">Transport</keyword>
<sequence>MEAEVPRERRIERVNEVIKELGLTKCQDYIIGNPGCIKGISGGEMRRLSFASEVCGIVFSKQIT</sequence>
<comment type="caution">
    <text evidence="6">The sequence shown here is derived from an EMBL/GenBank/DDBJ whole genome shotgun (WGS) entry which is preliminary data.</text>
</comment>